<proteinExistence type="inferred from homology"/>
<gene>
    <name evidence="12" type="ORF">D7S86_24605</name>
</gene>
<keyword evidence="2" id="KW-1003">Cell membrane</keyword>
<dbReference type="CDD" id="cd11386">
    <property type="entry name" value="MCP_signal"/>
    <property type="match status" value="1"/>
</dbReference>
<reference evidence="12 13" key="1">
    <citation type="submission" date="2018-10" db="EMBL/GenBank/DDBJ databases">
        <title>Robbsia sp. DHC34, isolated from soil.</title>
        <authorList>
            <person name="Gao Z.-H."/>
            <person name="Qiu L.-H."/>
        </authorList>
    </citation>
    <scope>NUCLEOTIDE SEQUENCE [LARGE SCALE GENOMIC DNA]</scope>
    <source>
        <strain evidence="12 13">DHC34</strain>
    </source>
</reference>
<dbReference type="PROSITE" id="PS50885">
    <property type="entry name" value="HAMP"/>
    <property type="match status" value="1"/>
</dbReference>
<evidence type="ECO:0000313" key="12">
    <source>
        <dbReference type="EMBL" id="RKP46112.1"/>
    </source>
</evidence>
<feature type="domain" description="HAMP" evidence="11">
    <location>
        <begin position="219"/>
        <end position="263"/>
    </location>
</feature>
<dbReference type="AlphaFoldDB" id="A0A494X749"/>
<dbReference type="GO" id="GO:0004888">
    <property type="term" value="F:transmembrane signaling receptor activity"/>
    <property type="evidence" value="ECO:0007669"/>
    <property type="project" value="TreeGrafter"/>
</dbReference>
<comment type="similarity">
    <text evidence="7">Belongs to the methyl-accepting chemotaxis (MCP) protein family.</text>
</comment>
<dbReference type="PROSITE" id="PS50111">
    <property type="entry name" value="CHEMOTAXIS_TRANSDUC_2"/>
    <property type="match status" value="1"/>
</dbReference>
<dbReference type="InterPro" id="IPR051310">
    <property type="entry name" value="MCP_chemotaxis"/>
</dbReference>
<dbReference type="InterPro" id="IPR003660">
    <property type="entry name" value="HAMP_dom"/>
</dbReference>
<dbReference type="SMART" id="SM01049">
    <property type="entry name" value="Cache_2"/>
    <property type="match status" value="1"/>
</dbReference>
<evidence type="ECO:0000256" key="2">
    <source>
        <dbReference type="ARBA" id="ARBA00022475"/>
    </source>
</evidence>
<dbReference type="Gene3D" id="1.10.287.950">
    <property type="entry name" value="Methyl-accepting chemotaxis protein"/>
    <property type="match status" value="1"/>
</dbReference>
<dbReference type="Proteomes" id="UP000270342">
    <property type="component" value="Unassembled WGS sequence"/>
</dbReference>
<evidence type="ECO:0000256" key="3">
    <source>
        <dbReference type="ARBA" id="ARBA00022481"/>
    </source>
</evidence>
<evidence type="ECO:0000256" key="6">
    <source>
        <dbReference type="ARBA" id="ARBA00023136"/>
    </source>
</evidence>
<dbReference type="SUPFAM" id="SSF58104">
    <property type="entry name" value="Methyl-accepting chemotaxis protein (MCP) signaling domain"/>
    <property type="match status" value="1"/>
</dbReference>
<evidence type="ECO:0000256" key="4">
    <source>
        <dbReference type="ARBA" id="ARBA00022692"/>
    </source>
</evidence>
<evidence type="ECO:0000259" key="10">
    <source>
        <dbReference type="PROSITE" id="PS50111"/>
    </source>
</evidence>
<evidence type="ECO:0000256" key="5">
    <source>
        <dbReference type="ARBA" id="ARBA00022989"/>
    </source>
</evidence>
<keyword evidence="6 9" id="KW-0472">Membrane</keyword>
<dbReference type="GO" id="GO:0005886">
    <property type="term" value="C:plasma membrane"/>
    <property type="evidence" value="ECO:0007669"/>
    <property type="project" value="UniProtKB-SubCell"/>
</dbReference>
<dbReference type="FunFam" id="1.10.287.950:FF:000001">
    <property type="entry name" value="Methyl-accepting chemotaxis sensory transducer"/>
    <property type="match status" value="1"/>
</dbReference>
<keyword evidence="5 9" id="KW-1133">Transmembrane helix</keyword>
<feature type="transmembrane region" description="Helical" evidence="9">
    <location>
        <begin position="185"/>
        <end position="207"/>
    </location>
</feature>
<dbReference type="PANTHER" id="PTHR43531">
    <property type="entry name" value="PROTEIN ICFG"/>
    <property type="match status" value="1"/>
</dbReference>
<sequence length="516" mass="55201">MKKLSFKASLWSMVVFVWISLIVLSALSATLTRNLMIQDRVEGLANQVQSAVSVVRYYVQQEQSGKMSKADAQKAALAHLRPIRYGKAGYLLVSDSKLFQLLNPVRPETENTINDLVDPTGKHFTAEIVKHDLDGTHLTDYQFPKPHETKPQPKLAYGEYVSEWDWHVFTGTYIDDIDAEFVAHLIKALVVVIVVGLALTGAIALIIRRVLGTIGGDPQDVGEVCRQIAEGDLTVRVDTAANDHTSLLASVRVMQERLLDAIGTVKMSALSIANASKEIAAGNLDLSARTEQQAASLEETAASMEELTSTVKKNADNAREANGLADAARDVVSQGTKIVGEVVETMAGIERSSVEIGDIIGMIESVAFQTNILALNAAVEAARAGEQGRGFAVVASEVRGLAQRSSTAAKEIRELIKTSGTRVQAGAELVGRAGETMSQVSDAIARVTDIMGTIAAASHEQSRGIEQVNHAITEMDKVTQQNAALVEQAAAAASSLDDQTEQLRAAVSAFRTGEGA</sequence>
<evidence type="ECO:0000256" key="1">
    <source>
        <dbReference type="ARBA" id="ARBA00004651"/>
    </source>
</evidence>
<keyword evidence="8" id="KW-0807">Transducer</keyword>
<evidence type="ECO:0000256" key="9">
    <source>
        <dbReference type="SAM" id="Phobius"/>
    </source>
</evidence>
<accession>A0A494X749</accession>
<dbReference type="InterPro" id="IPR033480">
    <property type="entry name" value="sCache_2"/>
</dbReference>
<keyword evidence="3" id="KW-0488">Methylation</keyword>
<dbReference type="GO" id="GO:0006935">
    <property type="term" value="P:chemotaxis"/>
    <property type="evidence" value="ECO:0007669"/>
    <property type="project" value="TreeGrafter"/>
</dbReference>
<keyword evidence="4 9" id="KW-0812">Transmembrane</keyword>
<dbReference type="Gene3D" id="3.30.450.20">
    <property type="entry name" value="PAS domain"/>
    <property type="match status" value="1"/>
</dbReference>
<protein>
    <submittedName>
        <fullName evidence="12">Chemotaxis protein</fullName>
    </submittedName>
</protein>
<dbReference type="GO" id="GO:0007165">
    <property type="term" value="P:signal transduction"/>
    <property type="evidence" value="ECO:0007669"/>
    <property type="project" value="UniProtKB-KW"/>
</dbReference>
<evidence type="ECO:0000259" key="11">
    <source>
        <dbReference type="PROSITE" id="PS50885"/>
    </source>
</evidence>
<evidence type="ECO:0000313" key="13">
    <source>
        <dbReference type="Proteomes" id="UP000270342"/>
    </source>
</evidence>
<name>A0A494X749_9BURK</name>
<dbReference type="PANTHER" id="PTHR43531:SF14">
    <property type="entry name" value="METHYL-ACCEPTING CHEMOTAXIS PROTEIN I-RELATED"/>
    <property type="match status" value="1"/>
</dbReference>
<keyword evidence="13" id="KW-1185">Reference proteome</keyword>
<dbReference type="InterPro" id="IPR004089">
    <property type="entry name" value="MCPsignal_dom"/>
</dbReference>
<dbReference type="EMBL" id="RBZU01000015">
    <property type="protein sequence ID" value="RKP46112.1"/>
    <property type="molecule type" value="Genomic_DNA"/>
</dbReference>
<dbReference type="Pfam" id="PF17200">
    <property type="entry name" value="sCache_2"/>
    <property type="match status" value="1"/>
</dbReference>
<dbReference type="Pfam" id="PF00015">
    <property type="entry name" value="MCPsignal"/>
    <property type="match status" value="1"/>
</dbReference>
<dbReference type="OrthoDB" id="8555762at2"/>
<dbReference type="SMART" id="SM00283">
    <property type="entry name" value="MA"/>
    <property type="match status" value="1"/>
</dbReference>
<evidence type="ECO:0000256" key="8">
    <source>
        <dbReference type="PROSITE-ProRule" id="PRU00284"/>
    </source>
</evidence>
<comment type="subcellular location">
    <subcellularLocation>
        <location evidence="1">Cell membrane</location>
        <topology evidence="1">Multi-pass membrane protein</topology>
    </subcellularLocation>
</comment>
<evidence type="ECO:0000256" key="7">
    <source>
        <dbReference type="ARBA" id="ARBA00029447"/>
    </source>
</evidence>
<dbReference type="RefSeq" id="WP_121090398.1">
    <property type="nucleotide sequence ID" value="NZ_RBZU01000015.1"/>
</dbReference>
<comment type="caution">
    <text evidence="12">The sequence shown here is derived from an EMBL/GenBank/DDBJ whole genome shotgun (WGS) entry which is preliminary data.</text>
</comment>
<feature type="domain" description="Methyl-accepting transducer" evidence="10">
    <location>
        <begin position="268"/>
        <end position="497"/>
    </location>
</feature>
<organism evidence="12 13">
    <name type="scientific">Pararobbsia silviterrae</name>
    <dbReference type="NCBI Taxonomy" id="1792498"/>
    <lineage>
        <taxon>Bacteria</taxon>
        <taxon>Pseudomonadati</taxon>
        <taxon>Pseudomonadota</taxon>
        <taxon>Betaproteobacteria</taxon>
        <taxon>Burkholderiales</taxon>
        <taxon>Burkholderiaceae</taxon>
        <taxon>Pararobbsia</taxon>
    </lineage>
</organism>